<dbReference type="Pfam" id="PF12296">
    <property type="entry name" value="HsbA"/>
    <property type="match status" value="1"/>
</dbReference>
<feature type="region of interest" description="Disordered" evidence="1">
    <location>
        <begin position="299"/>
        <end position="335"/>
    </location>
</feature>
<dbReference type="AlphaFoldDB" id="A0A5N6L3Z1"/>
<name>A0A5N6L3Z1_9ROSI</name>
<evidence type="ECO:0000313" key="3">
    <source>
        <dbReference type="Proteomes" id="UP000327013"/>
    </source>
</evidence>
<dbReference type="Proteomes" id="UP000327013">
    <property type="component" value="Unassembled WGS sequence"/>
</dbReference>
<gene>
    <name evidence="2" type="ORF">FH972_026314</name>
</gene>
<evidence type="ECO:0000313" key="2">
    <source>
        <dbReference type="EMBL" id="KAB8670401.1"/>
    </source>
</evidence>
<comment type="caution">
    <text evidence="2">The sequence shown here is derived from an EMBL/GenBank/DDBJ whole genome shotgun (WGS) entry which is preliminary data.</text>
</comment>
<dbReference type="InterPro" id="IPR021054">
    <property type="entry name" value="Cell_wall_mannoprotein_1"/>
</dbReference>
<protein>
    <submittedName>
        <fullName evidence="2">Uncharacterized protein</fullName>
    </submittedName>
</protein>
<dbReference type="EMBL" id="VIBQ01000084">
    <property type="protein sequence ID" value="KAB8670401.1"/>
    <property type="molecule type" value="Genomic_DNA"/>
</dbReference>
<organism evidence="2 3">
    <name type="scientific">Carpinus fangiana</name>
    <dbReference type="NCBI Taxonomy" id="176857"/>
    <lineage>
        <taxon>Eukaryota</taxon>
        <taxon>Viridiplantae</taxon>
        <taxon>Streptophyta</taxon>
        <taxon>Embryophyta</taxon>
        <taxon>Tracheophyta</taxon>
        <taxon>Spermatophyta</taxon>
        <taxon>Magnoliopsida</taxon>
        <taxon>eudicotyledons</taxon>
        <taxon>Gunneridae</taxon>
        <taxon>Pentapetalae</taxon>
        <taxon>rosids</taxon>
        <taxon>fabids</taxon>
        <taxon>Fagales</taxon>
        <taxon>Betulaceae</taxon>
        <taxon>Carpinus</taxon>
    </lineage>
</organism>
<feature type="compositionally biased region" description="Pro residues" evidence="1">
    <location>
        <begin position="311"/>
        <end position="328"/>
    </location>
</feature>
<proteinExistence type="predicted"/>
<evidence type="ECO:0000256" key="1">
    <source>
        <dbReference type="SAM" id="MobiDB-lite"/>
    </source>
</evidence>
<keyword evidence="3" id="KW-1185">Reference proteome</keyword>
<reference evidence="2 3" key="1">
    <citation type="submission" date="2019-06" db="EMBL/GenBank/DDBJ databases">
        <title>A chromosomal-level reference genome of Carpinus fangiana (Coryloideae, Betulaceae).</title>
        <authorList>
            <person name="Yang X."/>
            <person name="Wang Z."/>
            <person name="Zhang L."/>
            <person name="Hao G."/>
            <person name="Liu J."/>
            <person name="Yang Y."/>
        </authorList>
    </citation>
    <scope>NUCLEOTIDE SEQUENCE [LARGE SCALE GENOMIC DNA]</scope>
    <source>
        <strain evidence="2">Cfa_2016G</strain>
        <tissue evidence="2">Leaf</tissue>
    </source>
</reference>
<sequence>MISWLLLIPIASATSLVSRLELNARQAQPNNYAQVSGNITQTITDVIALNQTVSSYGYNETDIGDGLLNTAIGADNLASDLQATTAAAQGSSIFTLAQSQNAYLSLTGVIQPTFDLLNNLVAHCNTYANIGLGSAFAGILQSQRDLVQQEGDALAAKVQGPFPQSVSFGAGLILSRFDSAISVFQQTSCPPPGSTAFPDGGGSPSTTTITVTATSCASSGAKTTTVTKTASAFTTTKTITTGVTKPATTKTITITKGGSVTKTVTKSPTKSITVTKGPTKSITITKGPTKSVTVTRHVTKTSTVSGHCPGKPVPPKTTKPPTYPPSYPPRYGGGH</sequence>
<accession>A0A5N6L3Z1</accession>